<evidence type="ECO:0000259" key="8">
    <source>
        <dbReference type="Pfam" id="PF01432"/>
    </source>
</evidence>
<keyword evidence="3 6" id="KW-0378">Hydrolase</keyword>
<gene>
    <name evidence="9" type="ORF">MJ923_08535</name>
</gene>
<organism evidence="9 10">
    <name type="scientific">Shewanella zhuhaiensis</name>
    <dbReference type="NCBI Taxonomy" id="2919576"/>
    <lineage>
        <taxon>Bacteria</taxon>
        <taxon>Pseudomonadati</taxon>
        <taxon>Pseudomonadota</taxon>
        <taxon>Gammaproteobacteria</taxon>
        <taxon>Alteromonadales</taxon>
        <taxon>Shewanellaceae</taxon>
        <taxon>Shewanella</taxon>
    </lineage>
</organism>
<proteinExistence type="inferred from homology"/>
<feature type="chain" id="PRO_5042522014" evidence="7">
    <location>
        <begin position="22"/>
        <end position="560"/>
    </location>
</feature>
<dbReference type="Pfam" id="PF01432">
    <property type="entry name" value="Peptidase_M3"/>
    <property type="match status" value="1"/>
</dbReference>
<dbReference type="InterPro" id="IPR001567">
    <property type="entry name" value="Pept_M3A_M3B_dom"/>
</dbReference>
<evidence type="ECO:0000313" key="9">
    <source>
        <dbReference type="EMBL" id="MCH4294353.1"/>
    </source>
</evidence>
<accession>A0AAJ1BGH7</accession>
<keyword evidence="10" id="KW-1185">Reference proteome</keyword>
<evidence type="ECO:0000256" key="1">
    <source>
        <dbReference type="ARBA" id="ARBA00022670"/>
    </source>
</evidence>
<evidence type="ECO:0000256" key="4">
    <source>
        <dbReference type="ARBA" id="ARBA00022833"/>
    </source>
</evidence>
<keyword evidence="2 6" id="KW-0479">Metal-binding</keyword>
<dbReference type="AlphaFoldDB" id="A0AAJ1BGH7"/>
<evidence type="ECO:0000256" key="6">
    <source>
        <dbReference type="RuleBase" id="RU003435"/>
    </source>
</evidence>
<dbReference type="EMBL" id="JAKUDL010000002">
    <property type="protein sequence ID" value="MCH4294353.1"/>
    <property type="molecule type" value="Genomic_DNA"/>
</dbReference>
<dbReference type="RefSeq" id="WP_240590721.1">
    <property type="nucleotide sequence ID" value="NZ_JAKUDL010000002.1"/>
</dbReference>
<dbReference type="GO" id="GO:0046872">
    <property type="term" value="F:metal ion binding"/>
    <property type="evidence" value="ECO:0007669"/>
    <property type="project" value="UniProtKB-UniRule"/>
</dbReference>
<name>A0AAJ1BGH7_9GAMM</name>
<evidence type="ECO:0000313" key="10">
    <source>
        <dbReference type="Proteomes" id="UP001297581"/>
    </source>
</evidence>
<dbReference type="SUPFAM" id="SSF55486">
    <property type="entry name" value="Metalloproteases ('zincins'), catalytic domain"/>
    <property type="match status" value="1"/>
</dbReference>
<dbReference type="GO" id="GO:0004222">
    <property type="term" value="F:metalloendopeptidase activity"/>
    <property type="evidence" value="ECO:0007669"/>
    <property type="project" value="InterPro"/>
</dbReference>
<evidence type="ECO:0000256" key="3">
    <source>
        <dbReference type="ARBA" id="ARBA00022801"/>
    </source>
</evidence>
<comment type="caution">
    <text evidence="9">The sequence shown here is derived from an EMBL/GenBank/DDBJ whole genome shotgun (WGS) entry which is preliminary data.</text>
</comment>
<keyword evidence="4 6" id="KW-0862">Zinc</keyword>
<dbReference type="InterPro" id="IPR024077">
    <property type="entry name" value="Neurolysin/TOP_dom2"/>
</dbReference>
<reference evidence="9 10" key="1">
    <citation type="submission" date="2022-02" db="EMBL/GenBank/DDBJ databases">
        <title>The genome sequence of Shewanella sp. 3B26.</title>
        <authorList>
            <person name="Du J."/>
        </authorList>
    </citation>
    <scope>NUCLEOTIDE SEQUENCE [LARGE SCALE GENOMIC DNA]</scope>
    <source>
        <strain evidence="9 10">3B26</strain>
    </source>
</reference>
<protein>
    <submittedName>
        <fullName evidence="9">M3 family metallopeptidase</fullName>
    </submittedName>
</protein>
<dbReference type="Gene3D" id="1.10.1370.10">
    <property type="entry name" value="Neurolysin, domain 3"/>
    <property type="match status" value="1"/>
</dbReference>
<sequence length="560" mass="61819">MRKSILALALISSAHVSTAVAEPLSLLTHQCQQLSFASDFSQGFAENSAKGSADQARDFDRLTLGLNNLADQLSYFLAKPLPSAVRDSLLSCQIRLADEVATIVASPAFSRLSASFSETQDSEIAALGNAMAFMTLSQLPQDDKARLHSGEASFMSHRRREGFSLNTAPECSIAGHHASSADTAAAEEAQTAPVSIERQMASYLIHQPDSHCRELAWKAFQRRDNSSGSASLALIQQIRTAQARRAGFASFADMQLSRSFLETQERVNDFLASTRPAPALAPWNIGLALKQAENHTDTLDSASFLSQAFAALGDFGIQAEAIHSRHWRLWLDGRLLGELMIADGAKPRLDMTRRAVFTRQFAQGLLSMPKALKGAEQAERLLQTLSDAISQMASSQRYYLLSRDSLSQETRQLASQWLAQTLAAKLDTAIPPKSEREALASSHGLAQEYYRAALALAFFSNSDSVQDPFSTHFQGEWQDRDSQYQSSSALMQEGALLYRRLWYLRLSHYLNQHAQVSEHDIFTRLLVNPEQLSLDALLAQILGHNISRDELIRSIAHDIH</sequence>
<comment type="similarity">
    <text evidence="6">Belongs to the peptidase M3 family.</text>
</comment>
<keyword evidence="5 6" id="KW-0482">Metalloprotease</keyword>
<comment type="cofactor">
    <cofactor evidence="6">
        <name>Zn(2+)</name>
        <dbReference type="ChEBI" id="CHEBI:29105"/>
    </cofactor>
    <text evidence="6">Binds 1 zinc ion.</text>
</comment>
<evidence type="ECO:0000256" key="5">
    <source>
        <dbReference type="ARBA" id="ARBA00023049"/>
    </source>
</evidence>
<feature type="signal peptide" evidence="7">
    <location>
        <begin position="1"/>
        <end position="21"/>
    </location>
</feature>
<feature type="domain" description="Peptidase M3A/M3B catalytic" evidence="8">
    <location>
        <begin position="204"/>
        <end position="275"/>
    </location>
</feature>
<keyword evidence="7" id="KW-0732">Signal</keyword>
<dbReference type="Proteomes" id="UP001297581">
    <property type="component" value="Unassembled WGS sequence"/>
</dbReference>
<keyword evidence="1 6" id="KW-0645">Protease</keyword>
<evidence type="ECO:0000256" key="2">
    <source>
        <dbReference type="ARBA" id="ARBA00022723"/>
    </source>
</evidence>
<evidence type="ECO:0000256" key="7">
    <source>
        <dbReference type="SAM" id="SignalP"/>
    </source>
</evidence>
<dbReference type="GO" id="GO:0006508">
    <property type="term" value="P:proteolysis"/>
    <property type="evidence" value="ECO:0007669"/>
    <property type="project" value="UniProtKB-KW"/>
</dbReference>